<name>A0ABQ7MLI9_BRACM</name>
<evidence type="ECO:0000256" key="1">
    <source>
        <dbReference type="SAM" id="Phobius"/>
    </source>
</evidence>
<feature type="transmembrane region" description="Helical" evidence="1">
    <location>
        <begin position="367"/>
        <end position="384"/>
    </location>
</feature>
<feature type="transmembrane region" description="Helical" evidence="1">
    <location>
        <begin position="291"/>
        <end position="312"/>
    </location>
</feature>
<feature type="transmembrane region" description="Helical" evidence="1">
    <location>
        <begin position="333"/>
        <end position="355"/>
    </location>
</feature>
<keyword evidence="3" id="KW-1185">Reference proteome</keyword>
<keyword evidence="1" id="KW-0472">Membrane</keyword>
<reference evidence="2 3" key="1">
    <citation type="submission" date="2021-03" db="EMBL/GenBank/DDBJ databases">
        <authorList>
            <person name="King G.J."/>
            <person name="Bancroft I."/>
            <person name="Baten A."/>
            <person name="Bloomfield J."/>
            <person name="Borpatragohain P."/>
            <person name="He Z."/>
            <person name="Irish N."/>
            <person name="Irwin J."/>
            <person name="Liu K."/>
            <person name="Mauleon R.P."/>
            <person name="Moore J."/>
            <person name="Morris R."/>
            <person name="Ostergaard L."/>
            <person name="Wang B."/>
            <person name="Wells R."/>
        </authorList>
    </citation>
    <scope>NUCLEOTIDE SEQUENCE [LARGE SCALE GENOMIC DNA]</scope>
    <source>
        <strain evidence="2">R-o-18</strain>
        <tissue evidence="2">Leaf</tissue>
    </source>
</reference>
<evidence type="ECO:0000313" key="3">
    <source>
        <dbReference type="Proteomes" id="UP000823674"/>
    </source>
</evidence>
<dbReference type="PANTHER" id="PTHR33918">
    <property type="entry name" value="OS01G0704200 PROTEIN"/>
    <property type="match status" value="1"/>
</dbReference>
<dbReference type="PANTHER" id="PTHR33918:SF3">
    <property type="entry name" value="CYTOCHROME P450 FAMILY PROTEIN"/>
    <property type="match status" value="1"/>
</dbReference>
<keyword evidence="1" id="KW-1133">Transmembrane helix</keyword>
<comment type="caution">
    <text evidence="2">The sequence shown here is derived from an EMBL/GenBank/DDBJ whole genome shotgun (WGS) entry which is preliminary data.</text>
</comment>
<dbReference type="Proteomes" id="UP000823674">
    <property type="component" value="Chromosome A04"/>
</dbReference>
<gene>
    <name evidence="2" type="primary">A04p001940.1_BraROA</name>
    <name evidence="2" type="ORF">IGI04_014193</name>
</gene>
<sequence length="478" mass="53193">MICLFNFAEIRFCVLPHRTPFEHHDFSNSFLRAQNVKKGGERMAVDMLLIDGELSRFIIPVITLSPSFKFGDASVAIGFTDQTIFLKIQKQLNLFRLRVSVKQSSTSVLDGLAIAKLLDEMLIASGVEPKVLLSTNVNPKLVGALEWVYVKQLVEASMVSQGMVSLTKSLCITTPRLRLKNPKIMHNLKTGSSHHLRVLCTKMSQWQPSPFIRSSAQEAGNIVLEKTSNVFESIVSETAEEEKVETNSHQVQVFKWPIWLLGPSVLLTSGMAPTLWLPLSSVFVGSNVVSVLSLIGLDCIFNLGATLFLLMADSCARPKDPSLSCKSKPPFSYKFWNVFALLTGFLVPTLLLFGSQTGLLGSLQPELPFISSAVLLLPYFILLAVQTLTEILTWSWQSPVWLVTPVVYEAYRVLQLMRGLKLSAEVNAPVWVVHMIRGLVSWWVLILGMQLMRVAWFAGYTSRTTATNQQPDSSVTSK</sequence>
<accession>A0ABQ7MLI9</accession>
<organism evidence="2 3">
    <name type="scientific">Brassica rapa subsp. trilocularis</name>
    <dbReference type="NCBI Taxonomy" id="1813537"/>
    <lineage>
        <taxon>Eukaryota</taxon>
        <taxon>Viridiplantae</taxon>
        <taxon>Streptophyta</taxon>
        <taxon>Embryophyta</taxon>
        <taxon>Tracheophyta</taxon>
        <taxon>Spermatophyta</taxon>
        <taxon>Magnoliopsida</taxon>
        <taxon>eudicotyledons</taxon>
        <taxon>Gunneridae</taxon>
        <taxon>Pentapetalae</taxon>
        <taxon>rosids</taxon>
        <taxon>malvids</taxon>
        <taxon>Brassicales</taxon>
        <taxon>Brassicaceae</taxon>
        <taxon>Brassiceae</taxon>
        <taxon>Brassica</taxon>
    </lineage>
</organism>
<proteinExistence type="predicted"/>
<feature type="transmembrane region" description="Helical" evidence="1">
    <location>
        <begin position="258"/>
        <end position="279"/>
    </location>
</feature>
<protein>
    <submittedName>
        <fullName evidence="2">Uncharacterized protein</fullName>
    </submittedName>
</protein>
<dbReference type="EMBL" id="JADBGQ010000004">
    <property type="protein sequence ID" value="KAG5399586.1"/>
    <property type="molecule type" value="Genomic_DNA"/>
</dbReference>
<keyword evidence="1" id="KW-0812">Transmembrane</keyword>
<evidence type="ECO:0000313" key="2">
    <source>
        <dbReference type="EMBL" id="KAG5399586.1"/>
    </source>
</evidence>